<dbReference type="Gene3D" id="3.90.280.10">
    <property type="entry name" value="PEBP-like"/>
    <property type="match status" value="1"/>
</dbReference>
<reference evidence="1" key="1">
    <citation type="submission" date="2020-10" db="EMBL/GenBank/DDBJ databases">
        <authorList>
            <person name="Han B."/>
            <person name="Lu T."/>
            <person name="Zhao Q."/>
            <person name="Huang X."/>
            <person name="Zhao Y."/>
        </authorList>
    </citation>
    <scope>NUCLEOTIDE SEQUENCE</scope>
</reference>
<dbReference type="InterPro" id="IPR035810">
    <property type="entry name" value="PEBP_euk"/>
</dbReference>
<protein>
    <submittedName>
        <fullName evidence="1">Uncharacterized protein</fullName>
    </submittedName>
</protein>
<organism evidence="1 2">
    <name type="scientific">Miscanthus lutarioriparius</name>
    <dbReference type="NCBI Taxonomy" id="422564"/>
    <lineage>
        <taxon>Eukaryota</taxon>
        <taxon>Viridiplantae</taxon>
        <taxon>Streptophyta</taxon>
        <taxon>Embryophyta</taxon>
        <taxon>Tracheophyta</taxon>
        <taxon>Spermatophyta</taxon>
        <taxon>Magnoliopsida</taxon>
        <taxon>Liliopsida</taxon>
        <taxon>Poales</taxon>
        <taxon>Poaceae</taxon>
        <taxon>PACMAD clade</taxon>
        <taxon>Panicoideae</taxon>
        <taxon>Andropogonodae</taxon>
        <taxon>Andropogoneae</taxon>
        <taxon>Saccharinae</taxon>
        <taxon>Miscanthus</taxon>
    </lineage>
</organism>
<accession>A0A811SFU1</accession>
<evidence type="ECO:0000313" key="2">
    <source>
        <dbReference type="Proteomes" id="UP000604825"/>
    </source>
</evidence>
<dbReference type="PANTHER" id="PTHR11362:SF82">
    <property type="entry name" value="PHOSPHATIDYLETHANOLAMINE-BINDING PROTEIN 4"/>
    <property type="match status" value="1"/>
</dbReference>
<dbReference type="OrthoDB" id="2506647at2759"/>
<name>A0A811SFU1_9POAL</name>
<sequence>MAAHVDPLVVGMVIGDVVDLFVRTVAMSVRFGTKDLTNGCEIKPSMAAAAPAVQIAGRANDLFTLVSTDANFSVYFWGSTSCVQIKGWWLTYQVEQILVKLHESTRVSSTHSCIWSLLTRSSALCAGETVMPYLGPCPPVGIHRYVLVVYQQKARFMAPPALAPGVEVEASRARFRNRAFADRHDLGLPVAAMYFNAQKEVANRHRHD</sequence>
<dbReference type="EMBL" id="CAJGYO010000019">
    <property type="protein sequence ID" value="CAD6339428.1"/>
    <property type="molecule type" value="Genomic_DNA"/>
</dbReference>
<comment type="caution">
    <text evidence="1">The sequence shown here is derived from an EMBL/GenBank/DDBJ whole genome shotgun (WGS) entry which is preliminary data.</text>
</comment>
<dbReference type="InterPro" id="IPR008914">
    <property type="entry name" value="PEBP"/>
</dbReference>
<gene>
    <name evidence="1" type="ORF">NCGR_LOCUS63526</name>
</gene>
<evidence type="ECO:0000313" key="1">
    <source>
        <dbReference type="EMBL" id="CAD6339428.1"/>
    </source>
</evidence>
<dbReference type="Pfam" id="PF01161">
    <property type="entry name" value="PBP"/>
    <property type="match status" value="1"/>
</dbReference>
<proteinExistence type="predicted"/>
<dbReference type="InterPro" id="IPR036610">
    <property type="entry name" value="PEBP-like_sf"/>
</dbReference>
<keyword evidence="2" id="KW-1185">Reference proteome</keyword>
<dbReference type="SUPFAM" id="SSF49777">
    <property type="entry name" value="PEBP-like"/>
    <property type="match status" value="1"/>
</dbReference>
<dbReference type="AlphaFoldDB" id="A0A811SFU1"/>
<dbReference type="PANTHER" id="PTHR11362">
    <property type="entry name" value="PHOSPHATIDYLETHANOLAMINE-BINDING PROTEIN"/>
    <property type="match status" value="1"/>
</dbReference>
<dbReference type="Proteomes" id="UP000604825">
    <property type="component" value="Unassembled WGS sequence"/>
</dbReference>